<dbReference type="KEGG" id="swf:E3E12_00065"/>
<keyword evidence="1" id="KW-0805">Transcription regulation</keyword>
<dbReference type="PRINTS" id="PR00778">
    <property type="entry name" value="HTHARSR"/>
</dbReference>
<gene>
    <name evidence="5" type="ORF">E3E12_00065</name>
</gene>
<evidence type="ECO:0000256" key="1">
    <source>
        <dbReference type="ARBA" id="ARBA00023015"/>
    </source>
</evidence>
<name>A0A4Y6U688_9PROT</name>
<evidence type="ECO:0000313" key="6">
    <source>
        <dbReference type="Proteomes" id="UP000318709"/>
    </source>
</evidence>
<dbReference type="RefSeq" id="WP_141442505.1">
    <property type="nucleotide sequence ID" value="NZ_CP038231.1"/>
</dbReference>
<dbReference type="InterPro" id="IPR001845">
    <property type="entry name" value="HTH_ArsR_DNA-bd_dom"/>
</dbReference>
<accession>A0A4Y6U688</accession>
<feature type="domain" description="HTH arsR-type" evidence="4">
    <location>
        <begin position="1"/>
        <end position="95"/>
    </location>
</feature>
<dbReference type="GO" id="GO:0003677">
    <property type="term" value="F:DNA binding"/>
    <property type="evidence" value="ECO:0007669"/>
    <property type="project" value="UniProtKB-KW"/>
</dbReference>
<dbReference type="PROSITE" id="PS50987">
    <property type="entry name" value="HTH_ARSR_2"/>
    <property type="match status" value="1"/>
</dbReference>
<protein>
    <submittedName>
        <fullName evidence="5">Helix-turn-helix transcriptional regulator</fullName>
    </submittedName>
</protein>
<keyword evidence="3" id="KW-0804">Transcription</keyword>
<dbReference type="OrthoDB" id="9804742at2"/>
<evidence type="ECO:0000259" key="4">
    <source>
        <dbReference type="PROSITE" id="PS50987"/>
    </source>
</evidence>
<dbReference type="SMART" id="SM00418">
    <property type="entry name" value="HTH_ARSR"/>
    <property type="match status" value="1"/>
</dbReference>
<organism evidence="5 6">
    <name type="scientific">Formicincola oecophyllae</name>
    <dbReference type="NCBI Taxonomy" id="2558361"/>
    <lineage>
        <taxon>Bacteria</taxon>
        <taxon>Pseudomonadati</taxon>
        <taxon>Pseudomonadota</taxon>
        <taxon>Alphaproteobacteria</taxon>
        <taxon>Acetobacterales</taxon>
        <taxon>Acetobacteraceae</taxon>
        <taxon>Formicincola</taxon>
    </lineage>
</organism>
<dbReference type="InterPro" id="IPR011991">
    <property type="entry name" value="ArsR-like_HTH"/>
</dbReference>
<dbReference type="AlphaFoldDB" id="A0A4Y6U688"/>
<dbReference type="NCBIfam" id="NF033788">
    <property type="entry name" value="HTH_metalloreg"/>
    <property type="match status" value="1"/>
</dbReference>
<proteinExistence type="predicted"/>
<dbReference type="Gene3D" id="1.10.10.10">
    <property type="entry name" value="Winged helix-like DNA-binding domain superfamily/Winged helix DNA-binding domain"/>
    <property type="match status" value="1"/>
</dbReference>
<dbReference type="GO" id="GO:0003700">
    <property type="term" value="F:DNA-binding transcription factor activity"/>
    <property type="evidence" value="ECO:0007669"/>
    <property type="project" value="InterPro"/>
</dbReference>
<dbReference type="InterPro" id="IPR036390">
    <property type="entry name" value="WH_DNA-bd_sf"/>
</dbReference>
<dbReference type="InterPro" id="IPR036388">
    <property type="entry name" value="WH-like_DNA-bd_sf"/>
</dbReference>
<dbReference type="EMBL" id="CP038231">
    <property type="protein sequence ID" value="QDH12863.1"/>
    <property type="molecule type" value="Genomic_DNA"/>
</dbReference>
<evidence type="ECO:0000256" key="2">
    <source>
        <dbReference type="ARBA" id="ARBA00023125"/>
    </source>
</evidence>
<evidence type="ECO:0000256" key="3">
    <source>
        <dbReference type="ARBA" id="ARBA00023163"/>
    </source>
</evidence>
<evidence type="ECO:0000313" key="5">
    <source>
        <dbReference type="EMBL" id="QDH12863.1"/>
    </source>
</evidence>
<sequence length="117" mass="12707">MDMENALQALKALSQRTRMTIFRLLVAHEPTGLPVGVLAEQLRQPQNTISTHLAILARAGLVAAQRQGRLRFYRACLPKLQALTGFMLEECCTQHPGQCSASATLATHPCAPPPSTC</sequence>
<dbReference type="PANTHER" id="PTHR43132:SF2">
    <property type="entry name" value="ARSENICAL RESISTANCE OPERON REPRESSOR ARSR-RELATED"/>
    <property type="match status" value="1"/>
</dbReference>
<keyword evidence="2" id="KW-0238">DNA-binding</keyword>
<reference evidence="5 6" key="1">
    <citation type="submission" date="2019-03" db="EMBL/GenBank/DDBJ databases">
        <title>The complete genome sequence of Swingsia_sp. F3b2 LMG30590(T).</title>
        <authorList>
            <person name="Chua K.-O."/>
            <person name="Chan K.-G."/>
            <person name="See-Too W.-S."/>
        </authorList>
    </citation>
    <scope>NUCLEOTIDE SEQUENCE [LARGE SCALE GENOMIC DNA]</scope>
    <source>
        <strain evidence="5 6">F3b2</strain>
    </source>
</reference>
<keyword evidence="6" id="KW-1185">Reference proteome</keyword>
<dbReference type="InterPro" id="IPR051011">
    <property type="entry name" value="Metal_resp_trans_reg"/>
</dbReference>
<dbReference type="CDD" id="cd00090">
    <property type="entry name" value="HTH_ARSR"/>
    <property type="match status" value="1"/>
</dbReference>
<dbReference type="SUPFAM" id="SSF46785">
    <property type="entry name" value="Winged helix' DNA-binding domain"/>
    <property type="match status" value="1"/>
</dbReference>
<dbReference type="PANTHER" id="PTHR43132">
    <property type="entry name" value="ARSENICAL RESISTANCE OPERON REPRESSOR ARSR-RELATED"/>
    <property type="match status" value="1"/>
</dbReference>
<dbReference type="Proteomes" id="UP000318709">
    <property type="component" value="Chromosome"/>
</dbReference>
<dbReference type="Pfam" id="PF12840">
    <property type="entry name" value="HTH_20"/>
    <property type="match status" value="1"/>
</dbReference>